<evidence type="ECO:0000259" key="2">
    <source>
        <dbReference type="Pfam" id="PF13670"/>
    </source>
</evidence>
<dbReference type="RefSeq" id="WP_083491286.1">
    <property type="nucleotide sequence ID" value="NZ_LDJJ01000038.1"/>
</dbReference>
<sequence>MNNRPLRTAMFAAALTLAGTGIAQAQDALTAPQVRAQLEAQGYTNVSDVKFDDGMWEADATNADGKKVDVKLDPRTGTVYPDKAVSQLSEADIRAQLSSAGYTGVSDVKLDDGMWKAKGRTASGEKVEVRLDPATGAVVAQEKD</sequence>
<reference evidence="3 4" key="1">
    <citation type="submission" date="2015-05" db="EMBL/GenBank/DDBJ databases">
        <title>Genome sequencing and analysis of members of genus Stenotrophomonas.</title>
        <authorList>
            <person name="Patil P.P."/>
            <person name="Midha S."/>
            <person name="Patil P.B."/>
        </authorList>
    </citation>
    <scope>NUCLEOTIDE SEQUENCE [LARGE SCALE GENOMIC DNA]</scope>
    <source>
        <strain evidence="3 4">DSM 18941</strain>
    </source>
</reference>
<dbReference type="OrthoDB" id="5951452at2"/>
<feature type="signal peptide" evidence="1">
    <location>
        <begin position="1"/>
        <end position="25"/>
    </location>
</feature>
<dbReference type="InterPro" id="IPR025711">
    <property type="entry name" value="PepSY"/>
</dbReference>
<keyword evidence="1" id="KW-0732">Signal</keyword>
<feature type="domain" description="PepSY" evidence="2">
    <location>
        <begin position="88"/>
        <end position="142"/>
    </location>
</feature>
<dbReference type="Proteomes" id="UP000051863">
    <property type="component" value="Unassembled WGS sequence"/>
</dbReference>
<name>A0A0R0CMF0_9GAMM</name>
<accession>A0A0R0CMF0</accession>
<evidence type="ECO:0000313" key="4">
    <source>
        <dbReference type="Proteomes" id="UP000051863"/>
    </source>
</evidence>
<organism evidence="3 4">
    <name type="scientific">Stenotrophomonas terrae</name>
    <dbReference type="NCBI Taxonomy" id="405446"/>
    <lineage>
        <taxon>Bacteria</taxon>
        <taxon>Pseudomonadati</taxon>
        <taxon>Pseudomonadota</taxon>
        <taxon>Gammaproteobacteria</taxon>
        <taxon>Lysobacterales</taxon>
        <taxon>Lysobacteraceae</taxon>
        <taxon>Stenotrophomonas</taxon>
    </lineage>
</organism>
<evidence type="ECO:0000313" key="3">
    <source>
        <dbReference type="EMBL" id="KRG66894.1"/>
    </source>
</evidence>
<dbReference type="PATRIC" id="fig|405446.3.peg.1925"/>
<feature type="domain" description="PepSY" evidence="2">
    <location>
        <begin position="8"/>
        <end position="80"/>
    </location>
</feature>
<dbReference type="AlphaFoldDB" id="A0A0R0CMF0"/>
<evidence type="ECO:0000256" key="1">
    <source>
        <dbReference type="SAM" id="SignalP"/>
    </source>
</evidence>
<keyword evidence="4" id="KW-1185">Reference proteome</keyword>
<gene>
    <name evidence="3" type="ORF">ABB27_12115</name>
</gene>
<dbReference type="EMBL" id="LDJJ01000038">
    <property type="protein sequence ID" value="KRG66894.1"/>
    <property type="molecule type" value="Genomic_DNA"/>
</dbReference>
<proteinExistence type="predicted"/>
<comment type="caution">
    <text evidence="3">The sequence shown here is derived from an EMBL/GenBank/DDBJ whole genome shotgun (WGS) entry which is preliminary data.</text>
</comment>
<protein>
    <recommendedName>
        <fullName evidence="2">PepSY domain-containing protein</fullName>
    </recommendedName>
</protein>
<dbReference type="Pfam" id="PF13670">
    <property type="entry name" value="PepSY_2"/>
    <property type="match status" value="2"/>
</dbReference>
<feature type="chain" id="PRO_5006394277" description="PepSY domain-containing protein" evidence="1">
    <location>
        <begin position="26"/>
        <end position="144"/>
    </location>
</feature>